<evidence type="ECO:0000313" key="2">
    <source>
        <dbReference type="EMBL" id="CAL1168814.1"/>
    </source>
</evidence>
<gene>
    <name evidence="1" type="ORF">C1SCF055_LOCUS40267</name>
</gene>
<protein>
    <submittedName>
        <fullName evidence="1">Uncharacterized protein</fullName>
    </submittedName>
</protein>
<evidence type="ECO:0000313" key="1">
    <source>
        <dbReference type="EMBL" id="CAI4015439.1"/>
    </source>
</evidence>
<name>A0A9P1DTR0_9DINO</name>
<dbReference type="EMBL" id="CAMXCT030006532">
    <property type="protein sequence ID" value="CAL4802751.1"/>
    <property type="molecule type" value="Genomic_DNA"/>
</dbReference>
<dbReference type="OrthoDB" id="10659784at2759"/>
<accession>A0A9P1DTR0</accession>
<dbReference type="AlphaFoldDB" id="A0A9P1DTR0"/>
<dbReference type="EMBL" id="CAMXCT010006532">
    <property type="protein sequence ID" value="CAI4015439.1"/>
    <property type="molecule type" value="Genomic_DNA"/>
</dbReference>
<evidence type="ECO:0000313" key="3">
    <source>
        <dbReference type="Proteomes" id="UP001152797"/>
    </source>
</evidence>
<dbReference type="Proteomes" id="UP001152797">
    <property type="component" value="Unassembled WGS sequence"/>
</dbReference>
<reference evidence="2" key="2">
    <citation type="submission" date="2024-04" db="EMBL/GenBank/DDBJ databases">
        <authorList>
            <person name="Chen Y."/>
            <person name="Shah S."/>
            <person name="Dougan E. K."/>
            <person name="Thang M."/>
            <person name="Chan C."/>
        </authorList>
    </citation>
    <scope>NUCLEOTIDE SEQUENCE [LARGE SCALE GENOMIC DNA]</scope>
</reference>
<sequence>MNSCSSNKTEIVEMLKAREDCHAILCGYARSGKWKGSTQSSHFVGAWTPWPTHALDHNTWGWSTVIEKECSLPSDSLHGHGHAVWADSLGHWKENYGQYFNKSTCGCMSEDKC</sequence>
<organism evidence="1">
    <name type="scientific">Cladocopium goreaui</name>
    <dbReference type="NCBI Taxonomy" id="2562237"/>
    <lineage>
        <taxon>Eukaryota</taxon>
        <taxon>Sar</taxon>
        <taxon>Alveolata</taxon>
        <taxon>Dinophyceae</taxon>
        <taxon>Suessiales</taxon>
        <taxon>Symbiodiniaceae</taxon>
        <taxon>Cladocopium</taxon>
    </lineage>
</organism>
<reference evidence="1" key="1">
    <citation type="submission" date="2022-10" db="EMBL/GenBank/DDBJ databases">
        <authorList>
            <person name="Chen Y."/>
            <person name="Dougan E. K."/>
            <person name="Chan C."/>
            <person name="Rhodes N."/>
            <person name="Thang M."/>
        </authorList>
    </citation>
    <scope>NUCLEOTIDE SEQUENCE</scope>
</reference>
<proteinExistence type="predicted"/>
<keyword evidence="3" id="KW-1185">Reference proteome</keyword>
<comment type="caution">
    <text evidence="1">The sequence shown here is derived from an EMBL/GenBank/DDBJ whole genome shotgun (WGS) entry which is preliminary data.</text>
</comment>
<dbReference type="EMBL" id="CAMXCT020006532">
    <property type="protein sequence ID" value="CAL1168814.1"/>
    <property type="molecule type" value="Genomic_DNA"/>
</dbReference>